<comment type="caution">
    <text evidence="1">The sequence shown here is derived from an EMBL/GenBank/DDBJ whole genome shotgun (WGS) entry which is preliminary data.</text>
</comment>
<dbReference type="EMBL" id="AOKY01000711">
    <property type="protein sequence ID" value="KDB20719.1"/>
    <property type="molecule type" value="Genomic_DNA"/>
</dbReference>
<dbReference type="HOGENOM" id="CLU_2028364_0_0_1"/>
<keyword evidence="2" id="KW-1185">Reference proteome</keyword>
<organism evidence="1 2">
    <name type="scientific">Trichophyton interdigitale (strain MR816)</name>
    <dbReference type="NCBI Taxonomy" id="1215338"/>
    <lineage>
        <taxon>Eukaryota</taxon>
        <taxon>Fungi</taxon>
        <taxon>Dikarya</taxon>
        <taxon>Ascomycota</taxon>
        <taxon>Pezizomycotina</taxon>
        <taxon>Eurotiomycetes</taxon>
        <taxon>Eurotiomycetidae</taxon>
        <taxon>Onygenales</taxon>
        <taxon>Arthrodermataceae</taxon>
        <taxon>Trichophyton</taxon>
    </lineage>
</organism>
<dbReference type="Proteomes" id="UP000024533">
    <property type="component" value="Unassembled WGS sequence"/>
</dbReference>
<sequence length="122" mass="13902">MADFAEALCKFTNYRTQETLDSMYLESLQNFRDESQMLAWHPGANSVRISFSFASSLESATIAQRSYAKLPQTTLWRQAMMDQYRAGDMRCSATQMLDGKIRGDILALRKRSDIALQCHHPG</sequence>
<protein>
    <submittedName>
        <fullName evidence="1">Uncharacterized protein</fullName>
    </submittedName>
</protein>
<gene>
    <name evidence="1" type="ORF">H109_07330</name>
</gene>
<evidence type="ECO:0000313" key="1">
    <source>
        <dbReference type="EMBL" id="KDB20719.1"/>
    </source>
</evidence>
<reference evidence="1 2" key="1">
    <citation type="submission" date="2014-02" db="EMBL/GenBank/DDBJ databases">
        <title>The Genome Sequence of Trichophyton interdigitale MR816.</title>
        <authorList>
            <consortium name="The Broad Institute Genomics Platform"/>
            <person name="Cuomo C.A."/>
            <person name="White T.C."/>
            <person name="Graser Y."/>
            <person name="Martinez-Rossi N."/>
            <person name="Heitman J."/>
            <person name="Young S.K."/>
            <person name="Zeng Q."/>
            <person name="Gargeya S."/>
            <person name="Abouelleil A."/>
            <person name="Alvarado L."/>
            <person name="Chapman S.B."/>
            <person name="Gainer-Dewar J."/>
            <person name="Goldberg J."/>
            <person name="Griggs A."/>
            <person name="Gujja S."/>
            <person name="Hansen M."/>
            <person name="Howarth C."/>
            <person name="Imamovic A."/>
            <person name="Larimer J."/>
            <person name="Martinez D."/>
            <person name="Murphy C."/>
            <person name="Pearson M.D."/>
            <person name="Persinoti G."/>
            <person name="Poon T."/>
            <person name="Priest M."/>
            <person name="Roberts A.D."/>
            <person name="Saif S."/>
            <person name="Shea T.D."/>
            <person name="Sykes S.N."/>
            <person name="Wortman J."/>
            <person name="Nusbaum C."/>
            <person name="Birren B."/>
        </authorList>
    </citation>
    <scope>NUCLEOTIDE SEQUENCE [LARGE SCALE GENOMIC DNA]</scope>
    <source>
        <strain evidence="1 2">MR816</strain>
    </source>
</reference>
<dbReference type="AlphaFoldDB" id="A0A059IYZ8"/>
<evidence type="ECO:0000313" key="2">
    <source>
        <dbReference type="Proteomes" id="UP000024533"/>
    </source>
</evidence>
<name>A0A059IYZ8_TRIIM</name>
<proteinExistence type="predicted"/>
<accession>A0A059IYZ8</accession>